<dbReference type="Pfam" id="PF00584">
    <property type="entry name" value="SecE"/>
    <property type="match status" value="1"/>
</dbReference>
<keyword evidence="8 9" id="KW-0472">Membrane</keyword>
<evidence type="ECO:0000256" key="1">
    <source>
        <dbReference type="ARBA" id="ARBA00004370"/>
    </source>
</evidence>
<evidence type="ECO:0000256" key="3">
    <source>
        <dbReference type="ARBA" id="ARBA00022475"/>
    </source>
</evidence>
<dbReference type="InterPro" id="IPR005807">
    <property type="entry name" value="SecE_bac"/>
</dbReference>
<dbReference type="GO" id="GO:0005886">
    <property type="term" value="C:plasma membrane"/>
    <property type="evidence" value="ECO:0007669"/>
    <property type="project" value="UniProtKB-SubCell"/>
</dbReference>
<keyword evidence="6 9" id="KW-1133">Transmembrane helix</keyword>
<name>A0A212J3A4_9BACT</name>
<proteinExistence type="inferred from homology"/>
<comment type="function">
    <text evidence="9">Essential subunit of the Sec protein translocation channel SecYEG. Clamps together the 2 halves of SecY. May contact the channel plug during translocation.</text>
</comment>
<dbReference type="PANTHER" id="PTHR33910">
    <property type="entry name" value="PROTEIN TRANSLOCASE SUBUNIT SECE"/>
    <property type="match status" value="1"/>
</dbReference>
<dbReference type="RefSeq" id="WP_022658436.1">
    <property type="nucleotide sequence ID" value="NZ_CABSIF010000004.1"/>
</dbReference>
<keyword evidence="5 9" id="KW-0653">Protein transport</keyword>
<evidence type="ECO:0000256" key="6">
    <source>
        <dbReference type="ARBA" id="ARBA00022989"/>
    </source>
</evidence>
<evidence type="ECO:0000256" key="5">
    <source>
        <dbReference type="ARBA" id="ARBA00022927"/>
    </source>
</evidence>
<dbReference type="InterPro" id="IPR038379">
    <property type="entry name" value="SecE_sf"/>
</dbReference>
<dbReference type="InterPro" id="IPR001901">
    <property type="entry name" value="Translocase_SecE/Sec61-g"/>
</dbReference>
<dbReference type="GO" id="GO:0006605">
    <property type="term" value="P:protein targeting"/>
    <property type="evidence" value="ECO:0007669"/>
    <property type="project" value="UniProtKB-UniRule"/>
</dbReference>
<dbReference type="GeneID" id="72383071"/>
<keyword evidence="2 9" id="KW-0813">Transport</keyword>
<dbReference type="PROSITE" id="PS01067">
    <property type="entry name" value="SECE_SEC61G"/>
    <property type="match status" value="1"/>
</dbReference>
<evidence type="ECO:0000256" key="4">
    <source>
        <dbReference type="ARBA" id="ARBA00022692"/>
    </source>
</evidence>
<reference evidence="10" key="1">
    <citation type="submission" date="2016-04" db="EMBL/GenBank/DDBJ databases">
        <authorList>
            <person name="Evans L.H."/>
            <person name="Alamgir A."/>
            <person name="Owens N."/>
            <person name="Weber N.D."/>
            <person name="Virtaneva K."/>
            <person name="Barbian K."/>
            <person name="Babar A."/>
            <person name="Rosenke K."/>
        </authorList>
    </citation>
    <scope>NUCLEOTIDE SEQUENCE</scope>
    <source>
        <strain evidence="10">92-2</strain>
    </source>
</reference>
<keyword evidence="3 9" id="KW-1003">Cell membrane</keyword>
<evidence type="ECO:0000256" key="8">
    <source>
        <dbReference type="ARBA" id="ARBA00023136"/>
    </source>
</evidence>
<dbReference type="GO" id="GO:0008320">
    <property type="term" value="F:protein transmembrane transporter activity"/>
    <property type="evidence" value="ECO:0007669"/>
    <property type="project" value="UniProtKB-UniRule"/>
</dbReference>
<evidence type="ECO:0000313" key="10">
    <source>
        <dbReference type="EMBL" id="SBV93938.1"/>
    </source>
</evidence>
<sequence>MAKKQAQAADLKADKGPNPVVRFTRYVEDAKAELRKVTWPTLQETRKATLAVLGFVAVMAVILGLVDFGLSSLIKTLLS</sequence>
<dbReference type="PANTHER" id="PTHR33910:SF1">
    <property type="entry name" value="PROTEIN TRANSLOCASE SUBUNIT SECE"/>
    <property type="match status" value="1"/>
</dbReference>
<organism evidence="10">
    <name type="scientific">uncultured Desulfovibrio sp</name>
    <dbReference type="NCBI Taxonomy" id="167968"/>
    <lineage>
        <taxon>Bacteria</taxon>
        <taxon>Pseudomonadati</taxon>
        <taxon>Thermodesulfobacteriota</taxon>
        <taxon>Desulfovibrionia</taxon>
        <taxon>Desulfovibrionales</taxon>
        <taxon>Desulfovibrionaceae</taxon>
        <taxon>Desulfovibrio</taxon>
        <taxon>environmental samples</taxon>
    </lineage>
</organism>
<keyword evidence="4 9" id="KW-0812">Transmembrane</keyword>
<evidence type="ECO:0000256" key="9">
    <source>
        <dbReference type="HAMAP-Rule" id="MF_00422"/>
    </source>
</evidence>
<comment type="subcellular location">
    <subcellularLocation>
        <location evidence="9">Cell membrane</location>
        <topology evidence="9">Single-pass membrane protein</topology>
    </subcellularLocation>
    <subcellularLocation>
        <location evidence="1">Membrane</location>
    </subcellularLocation>
</comment>
<keyword evidence="7 9" id="KW-0811">Translocation</keyword>
<dbReference type="GO" id="GO:0043952">
    <property type="term" value="P:protein transport by the Sec complex"/>
    <property type="evidence" value="ECO:0007669"/>
    <property type="project" value="UniProtKB-UniRule"/>
</dbReference>
<gene>
    <name evidence="9 10" type="primary">secE</name>
    <name evidence="10" type="ORF">KM92DES2_10466</name>
</gene>
<evidence type="ECO:0000256" key="2">
    <source>
        <dbReference type="ARBA" id="ARBA00022448"/>
    </source>
</evidence>
<evidence type="ECO:0000256" key="7">
    <source>
        <dbReference type="ARBA" id="ARBA00023010"/>
    </source>
</evidence>
<dbReference type="Gene3D" id="1.20.5.1030">
    <property type="entry name" value="Preprotein translocase secy subunit"/>
    <property type="match status" value="1"/>
</dbReference>
<dbReference type="GO" id="GO:0009306">
    <property type="term" value="P:protein secretion"/>
    <property type="evidence" value="ECO:0007669"/>
    <property type="project" value="UniProtKB-UniRule"/>
</dbReference>
<accession>A0A212J3A4</accession>
<dbReference type="AlphaFoldDB" id="A0A212J3A4"/>
<feature type="transmembrane region" description="Helical" evidence="9">
    <location>
        <begin position="48"/>
        <end position="70"/>
    </location>
</feature>
<comment type="similarity">
    <text evidence="9">Belongs to the SecE/SEC61-gamma family.</text>
</comment>
<dbReference type="EMBL" id="FLUP01000001">
    <property type="protein sequence ID" value="SBV93938.1"/>
    <property type="molecule type" value="Genomic_DNA"/>
</dbReference>
<dbReference type="HAMAP" id="MF_00422">
    <property type="entry name" value="SecE"/>
    <property type="match status" value="1"/>
</dbReference>
<dbReference type="NCBIfam" id="TIGR00964">
    <property type="entry name" value="secE_bact"/>
    <property type="match status" value="1"/>
</dbReference>
<comment type="subunit">
    <text evidence="9">Component of the Sec protein translocase complex. Heterotrimer consisting of SecY, SecE and SecG subunits. The heterotrimers can form oligomers, although 1 heterotrimer is thought to be able to translocate proteins. Interacts with the ribosome. Interacts with SecDF, and other proteins may be involved. Interacts with SecA.</text>
</comment>
<dbReference type="GO" id="GO:0065002">
    <property type="term" value="P:intracellular protein transmembrane transport"/>
    <property type="evidence" value="ECO:0007669"/>
    <property type="project" value="UniProtKB-UniRule"/>
</dbReference>
<protein>
    <recommendedName>
        <fullName evidence="9">Protein translocase subunit SecE</fullName>
    </recommendedName>
</protein>